<evidence type="ECO:0000256" key="12">
    <source>
        <dbReference type="PROSITE-ProRule" id="PRU01319"/>
    </source>
</evidence>
<evidence type="ECO:0000256" key="4">
    <source>
        <dbReference type="ARBA" id="ARBA00004496"/>
    </source>
</evidence>
<comment type="caution">
    <text evidence="15">The sequence shown here is derived from an EMBL/GenBank/DDBJ whole genome shotgun (WGS) entry which is preliminary data.</text>
</comment>
<evidence type="ECO:0000256" key="8">
    <source>
        <dbReference type="ARBA" id="ARBA00022723"/>
    </source>
</evidence>
<evidence type="ECO:0000256" key="2">
    <source>
        <dbReference type="ARBA" id="ARBA00001946"/>
    </source>
</evidence>
<dbReference type="InterPro" id="IPR022898">
    <property type="entry name" value="RNase_HII"/>
</dbReference>
<dbReference type="GO" id="GO:0046872">
    <property type="term" value="F:metal ion binding"/>
    <property type="evidence" value="ECO:0007669"/>
    <property type="project" value="UniProtKB-KW"/>
</dbReference>
<evidence type="ECO:0000256" key="1">
    <source>
        <dbReference type="ARBA" id="ARBA00000077"/>
    </source>
</evidence>
<evidence type="ECO:0000256" key="3">
    <source>
        <dbReference type="ARBA" id="ARBA00004065"/>
    </source>
</evidence>
<comment type="function">
    <text evidence="3 13">Endonuclease that specifically degrades the RNA of RNA-DNA hybrids.</text>
</comment>
<evidence type="ECO:0000256" key="10">
    <source>
        <dbReference type="ARBA" id="ARBA00022801"/>
    </source>
</evidence>
<dbReference type="EC" id="3.1.26.4" evidence="13"/>
<dbReference type="SUPFAM" id="SSF53098">
    <property type="entry name" value="Ribonuclease H-like"/>
    <property type="match status" value="1"/>
</dbReference>
<dbReference type="InterPro" id="IPR024567">
    <property type="entry name" value="RNase_HII/HIII_dom"/>
</dbReference>
<feature type="binding site" evidence="12">
    <location>
        <position position="115"/>
    </location>
    <ligand>
        <name>a divalent metal cation</name>
        <dbReference type="ChEBI" id="CHEBI:60240"/>
    </ligand>
</feature>
<keyword evidence="7 12" id="KW-0540">Nuclease</keyword>
<evidence type="ECO:0000256" key="6">
    <source>
        <dbReference type="ARBA" id="ARBA00022490"/>
    </source>
</evidence>
<evidence type="ECO:0000256" key="9">
    <source>
        <dbReference type="ARBA" id="ARBA00022759"/>
    </source>
</evidence>
<reference evidence="15" key="1">
    <citation type="submission" date="2019-09" db="EMBL/GenBank/DDBJ databases">
        <title>Characterisation of the sponge microbiome using genome-centric metagenomics.</title>
        <authorList>
            <person name="Engelberts J.P."/>
            <person name="Robbins S.J."/>
            <person name="De Goeij J.M."/>
            <person name="Aranda M."/>
            <person name="Bell S.C."/>
            <person name="Webster N.S."/>
        </authorList>
    </citation>
    <scope>NUCLEOTIDE SEQUENCE</scope>
    <source>
        <strain evidence="15">SB0662_bin_9</strain>
    </source>
</reference>
<feature type="binding site" evidence="12">
    <location>
        <position position="19"/>
    </location>
    <ligand>
        <name>a divalent metal cation</name>
        <dbReference type="ChEBI" id="CHEBI:60240"/>
    </ligand>
</feature>
<evidence type="ECO:0000256" key="7">
    <source>
        <dbReference type="ARBA" id="ARBA00022722"/>
    </source>
</evidence>
<keyword evidence="9 12" id="KW-0255">Endonuclease</keyword>
<name>A0A6B1DPZ0_9CHLR</name>
<dbReference type="AlphaFoldDB" id="A0A6B1DPZ0"/>
<accession>A0A6B1DPZ0</accession>
<dbReference type="Pfam" id="PF01351">
    <property type="entry name" value="RNase_HII"/>
    <property type="match status" value="1"/>
</dbReference>
<feature type="binding site" evidence="12">
    <location>
        <position position="18"/>
    </location>
    <ligand>
        <name>a divalent metal cation</name>
        <dbReference type="ChEBI" id="CHEBI:60240"/>
    </ligand>
</feature>
<comment type="catalytic activity">
    <reaction evidence="1 12 13">
        <text>Endonucleolytic cleavage to 5'-phosphomonoester.</text>
        <dbReference type="EC" id="3.1.26.4"/>
    </reaction>
</comment>
<sequence>MEQERLFWSQGLRVAGVDEAGRGAVAGPIVAAAVVLNPASAQLNLWKQVDDSKRLKPDIRCQFAEAIGHHVVAWSVATVAPRAIDRIGIDRANQLAMERALQDLGAGTFDVVLSDWIRRWPLNLDAAPAAEQHRIKKGDARHVSIAAASILAKVHRDALMDRLHDRFPAFGFSRNRGYLTATHAAELAAQGPCTEHRMSFKPLADEQPLLSSIEE</sequence>
<evidence type="ECO:0000256" key="11">
    <source>
        <dbReference type="ARBA" id="ARBA00023211"/>
    </source>
</evidence>
<dbReference type="CDD" id="cd07182">
    <property type="entry name" value="RNase_HII_bacteria_HII_like"/>
    <property type="match status" value="1"/>
</dbReference>
<dbReference type="NCBIfam" id="NF000595">
    <property type="entry name" value="PRK00015.1-3"/>
    <property type="match status" value="1"/>
</dbReference>
<dbReference type="GO" id="GO:0003723">
    <property type="term" value="F:RNA binding"/>
    <property type="evidence" value="ECO:0007669"/>
    <property type="project" value="UniProtKB-UniRule"/>
</dbReference>
<feature type="domain" description="RNase H type-2" evidence="14">
    <location>
        <begin position="12"/>
        <end position="212"/>
    </location>
</feature>
<dbReference type="GO" id="GO:0006298">
    <property type="term" value="P:mismatch repair"/>
    <property type="evidence" value="ECO:0007669"/>
    <property type="project" value="TreeGrafter"/>
</dbReference>
<dbReference type="InterPro" id="IPR012337">
    <property type="entry name" value="RNaseH-like_sf"/>
</dbReference>
<comment type="cofactor">
    <cofactor evidence="12">
        <name>Mn(2+)</name>
        <dbReference type="ChEBI" id="CHEBI:29035"/>
    </cofactor>
    <cofactor evidence="12">
        <name>Mg(2+)</name>
        <dbReference type="ChEBI" id="CHEBI:18420"/>
    </cofactor>
    <text evidence="12">Manganese or magnesium. Binds 1 divalent metal ion per monomer in the absence of substrate. May bind a second metal ion after substrate binding.</text>
</comment>
<gene>
    <name evidence="15" type="ORF">F4Y08_05485</name>
</gene>
<dbReference type="GO" id="GO:0004523">
    <property type="term" value="F:RNA-DNA hybrid ribonuclease activity"/>
    <property type="evidence" value="ECO:0007669"/>
    <property type="project" value="UniProtKB-UniRule"/>
</dbReference>
<evidence type="ECO:0000259" key="14">
    <source>
        <dbReference type="PROSITE" id="PS51975"/>
    </source>
</evidence>
<dbReference type="Gene3D" id="3.30.420.10">
    <property type="entry name" value="Ribonuclease H-like superfamily/Ribonuclease H"/>
    <property type="match status" value="1"/>
</dbReference>
<dbReference type="PROSITE" id="PS51975">
    <property type="entry name" value="RNASE_H_2"/>
    <property type="match status" value="1"/>
</dbReference>
<keyword evidence="8 12" id="KW-0479">Metal-binding</keyword>
<dbReference type="PANTHER" id="PTHR10954:SF18">
    <property type="entry name" value="RIBONUCLEASE HII"/>
    <property type="match status" value="1"/>
</dbReference>
<evidence type="ECO:0000256" key="13">
    <source>
        <dbReference type="RuleBase" id="RU003515"/>
    </source>
</evidence>
<comment type="cofactor">
    <cofactor evidence="2">
        <name>Mg(2+)</name>
        <dbReference type="ChEBI" id="CHEBI:18420"/>
    </cofactor>
</comment>
<evidence type="ECO:0000256" key="5">
    <source>
        <dbReference type="ARBA" id="ARBA00007383"/>
    </source>
</evidence>
<dbReference type="EMBL" id="VXPY01000035">
    <property type="protein sequence ID" value="MYD89779.1"/>
    <property type="molecule type" value="Genomic_DNA"/>
</dbReference>
<proteinExistence type="inferred from homology"/>
<keyword evidence="6" id="KW-0963">Cytoplasm</keyword>
<dbReference type="PANTHER" id="PTHR10954">
    <property type="entry name" value="RIBONUCLEASE H2 SUBUNIT A"/>
    <property type="match status" value="1"/>
</dbReference>
<dbReference type="GO" id="GO:0005737">
    <property type="term" value="C:cytoplasm"/>
    <property type="evidence" value="ECO:0007669"/>
    <property type="project" value="UniProtKB-SubCell"/>
</dbReference>
<dbReference type="GO" id="GO:0032299">
    <property type="term" value="C:ribonuclease H2 complex"/>
    <property type="evidence" value="ECO:0007669"/>
    <property type="project" value="TreeGrafter"/>
</dbReference>
<protein>
    <recommendedName>
        <fullName evidence="13">Ribonuclease</fullName>
        <ecNumber evidence="13">3.1.26.4</ecNumber>
    </recommendedName>
</protein>
<dbReference type="GO" id="GO:0043137">
    <property type="term" value="P:DNA replication, removal of RNA primer"/>
    <property type="evidence" value="ECO:0007669"/>
    <property type="project" value="TreeGrafter"/>
</dbReference>
<dbReference type="InterPro" id="IPR001352">
    <property type="entry name" value="RNase_HII/HIII"/>
</dbReference>
<keyword evidence="10 12" id="KW-0378">Hydrolase</keyword>
<evidence type="ECO:0000313" key="15">
    <source>
        <dbReference type="EMBL" id="MYD89779.1"/>
    </source>
</evidence>
<dbReference type="InterPro" id="IPR036397">
    <property type="entry name" value="RNaseH_sf"/>
</dbReference>
<organism evidence="15">
    <name type="scientific">Caldilineaceae bacterium SB0662_bin_9</name>
    <dbReference type="NCBI Taxonomy" id="2605258"/>
    <lineage>
        <taxon>Bacteria</taxon>
        <taxon>Bacillati</taxon>
        <taxon>Chloroflexota</taxon>
        <taxon>Caldilineae</taxon>
        <taxon>Caldilineales</taxon>
        <taxon>Caldilineaceae</taxon>
    </lineage>
</organism>
<comment type="subcellular location">
    <subcellularLocation>
        <location evidence="4">Cytoplasm</location>
    </subcellularLocation>
</comment>
<keyword evidence="11" id="KW-0464">Manganese</keyword>
<comment type="similarity">
    <text evidence="5 13">Belongs to the RNase HII family.</text>
</comment>